<comment type="similarity">
    <text evidence="2">Belongs to the UPF0073 (Hly-III) family.</text>
</comment>
<keyword evidence="6 8" id="KW-0472">Membrane</keyword>
<feature type="transmembrane region" description="Helical" evidence="8">
    <location>
        <begin position="103"/>
        <end position="121"/>
    </location>
</feature>
<evidence type="ECO:0000256" key="8">
    <source>
        <dbReference type="SAM" id="Phobius"/>
    </source>
</evidence>
<dbReference type="GO" id="GO:0140911">
    <property type="term" value="F:pore-forming activity"/>
    <property type="evidence" value="ECO:0007669"/>
    <property type="project" value="InterPro"/>
</dbReference>
<dbReference type="GO" id="GO:0005886">
    <property type="term" value="C:plasma membrane"/>
    <property type="evidence" value="ECO:0007669"/>
    <property type="project" value="UniProtKB-SubCell"/>
</dbReference>
<dbReference type="NCBIfam" id="TIGR01065">
    <property type="entry name" value="hlyIII"/>
    <property type="match status" value="1"/>
</dbReference>
<proteinExistence type="inferred from homology"/>
<feature type="transmembrane region" description="Helical" evidence="8">
    <location>
        <begin position="127"/>
        <end position="146"/>
    </location>
</feature>
<feature type="transmembrane region" description="Helical" evidence="8">
    <location>
        <begin position="180"/>
        <end position="201"/>
    </location>
</feature>
<gene>
    <name evidence="9" type="ORF">CPPEL_01970</name>
</gene>
<dbReference type="Pfam" id="PF03006">
    <property type="entry name" value="HlyIII"/>
    <property type="match status" value="1"/>
</dbReference>
<dbReference type="PANTHER" id="PTHR20855:SF3">
    <property type="entry name" value="LD03007P"/>
    <property type="match status" value="1"/>
</dbReference>
<accession>A0A3G6IWR7</accession>
<feature type="transmembrane region" description="Helical" evidence="8">
    <location>
        <begin position="153"/>
        <end position="174"/>
    </location>
</feature>
<feature type="transmembrane region" description="Helical" evidence="8">
    <location>
        <begin position="34"/>
        <end position="56"/>
    </location>
</feature>
<evidence type="ECO:0000313" key="9">
    <source>
        <dbReference type="EMBL" id="AZA08540.1"/>
    </source>
</evidence>
<organism evidence="9 10">
    <name type="scientific">Corynebacterium pseudopelargi</name>
    <dbReference type="NCBI Taxonomy" id="2080757"/>
    <lineage>
        <taxon>Bacteria</taxon>
        <taxon>Bacillati</taxon>
        <taxon>Actinomycetota</taxon>
        <taxon>Actinomycetes</taxon>
        <taxon>Mycobacteriales</taxon>
        <taxon>Corynebacteriaceae</taxon>
        <taxon>Corynebacterium</taxon>
    </lineage>
</organism>
<feature type="binding site" evidence="7">
    <location>
        <position position="218"/>
    </location>
    <ligand>
        <name>Zn(2+)</name>
        <dbReference type="ChEBI" id="CHEBI:29105"/>
    </ligand>
</feature>
<dbReference type="RefSeq" id="WP_123959567.1">
    <property type="nucleotide sequence ID" value="NZ_CP033898.1"/>
</dbReference>
<dbReference type="InterPro" id="IPR004254">
    <property type="entry name" value="AdipoR/HlyIII-related"/>
</dbReference>
<dbReference type="KEGG" id="cpso:CPPEL_01970"/>
<feature type="binding site" evidence="7">
    <location>
        <position position="84"/>
    </location>
    <ligand>
        <name>Zn(2+)</name>
        <dbReference type="ChEBI" id="CHEBI:29105"/>
    </ligand>
</feature>
<evidence type="ECO:0000256" key="5">
    <source>
        <dbReference type="ARBA" id="ARBA00022989"/>
    </source>
</evidence>
<dbReference type="EMBL" id="CP033898">
    <property type="protein sequence ID" value="AZA08540.1"/>
    <property type="molecule type" value="Genomic_DNA"/>
</dbReference>
<evidence type="ECO:0000256" key="4">
    <source>
        <dbReference type="ARBA" id="ARBA00022692"/>
    </source>
</evidence>
<keyword evidence="7" id="KW-0479">Metal-binding</keyword>
<evidence type="ECO:0000256" key="6">
    <source>
        <dbReference type="ARBA" id="ARBA00023136"/>
    </source>
</evidence>
<dbReference type="GO" id="GO:0046872">
    <property type="term" value="F:metal ion binding"/>
    <property type="evidence" value="ECO:0007669"/>
    <property type="project" value="UniProtKB-KW"/>
</dbReference>
<name>A0A3G6IWR7_9CORY</name>
<keyword evidence="7" id="KW-0862">Zinc</keyword>
<keyword evidence="5 8" id="KW-1133">Transmembrane helix</keyword>
<evidence type="ECO:0000313" key="10">
    <source>
        <dbReference type="Proteomes" id="UP000271426"/>
    </source>
</evidence>
<feature type="binding site" evidence="7">
    <location>
        <position position="214"/>
    </location>
    <ligand>
        <name>Zn(2+)</name>
        <dbReference type="ChEBI" id="CHEBI:29105"/>
    </ligand>
</feature>
<comment type="subcellular location">
    <subcellularLocation>
        <location evidence="1">Cell membrane</location>
        <topology evidence="1">Multi-pass membrane protein</topology>
    </subcellularLocation>
</comment>
<reference evidence="9 10" key="1">
    <citation type="submission" date="2018-11" db="EMBL/GenBank/DDBJ databases">
        <authorList>
            <person name="Kleinhagauer T."/>
            <person name="Glaeser S.P."/>
            <person name="Spergser J."/>
            <person name="Ruckert C."/>
            <person name="Kaempfer P."/>
            <person name="Busse H.-J."/>
        </authorList>
    </citation>
    <scope>NUCLEOTIDE SEQUENCE [LARGE SCALE GENOMIC DNA]</scope>
    <source>
        <strain evidence="9 10">812CH</strain>
    </source>
</reference>
<sequence length="241" mass="26607">MGRKNAPHTTLEERVIERRLLLADRGVRPLIRGWFHFFASLASIISGSVLSTIAWIKLPPLQAFGVTVYAIGVLVLFGVSAAYHRGPWRSSKTVKWWRRADHATIAVFIAATYTPLCLIALPGTPGLIMLLIAWIGALAGVVMNLVWIDHPRWLAVAVYLVLGWLIVPLIPQLWSNIGHLVVWLLLAGGLVYTVGAVVYGLRWPGRNAKIYGYHEHFHTATIIAAALHFVAIWMVVGAVTS</sequence>
<dbReference type="Proteomes" id="UP000271426">
    <property type="component" value="Chromosome"/>
</dbReference>
<keyword evidence="3" id="KW-1003">Cell membrane</keyword>
<dbReference type="InterPro" id="IPR005744">
    <property type="entry name" value="Hy-lIII"/>
</dbReference>
<protein>
    <submittedName>
        <fullName evidence="9">Hemeolysin-III related</fullName>
    </submittedName>
</protein>
<evidence type="ECO:0000256" key="7">
    <source>
        <dbReference type="PIRSR" id="PIRSR604254-1"/>
    </source>
</evidence>
<evidence type="ECO:0000256" key="1">
    <source>
        <dbReference type="ARBA" id="ARBA00004651"/>
    </source>
</evidence>
<dbReference type="PANTHER" id="PTHR20855">
    <property type="entry name" value="ADIPOR/PROGESTIN RECEPTOR-RELATED"/>
    <property type="match status" value="1"/>
</dbReference>
<dbReference type="OrthoDB" id="9813689at2"/>
<dbReference type="AlphaFoldDB" id="A0A3G6IWR7"/>
<feature type="transmembrane region" description="Helical" evidence="8">
    <location>
        <begin position="62"/>
        <end position="83"/>
    </location>
</feature>
<keyword evidence="4 8" id="KW-0812">Transmembrane</keyword>
<feature type="transmembrane region" description="Helical" evidence="8">
    <location>
        <begin position="222"/>
        <end position="240"/>
    </location>
</feature>
<evidence type="ECO:0000256" key="2">
    <source>
        <dbReference type="ARBA" id="ARBA00008488"/>
    </source>
</evidence>
<keyword evidence="10" id="KW-1185">Reference proteome</keyword>
<evidence type="ECO:0000256" key="3">
    <source>
        <dbReference type="ARBA" id="ARBA00022475"/>
    </source>
</evidence>